<feature type="transmembrane region" description="Helical" evidence="1">
    <location>
        <begin position="67"/>
        <end position="87"/>
    </location>
</feature>
<accession>K0IG07</accession>
<reference evidence="2 3" key="1">
    <citation type="journal article" date="2012" name="Environ. Microbiol.">
        <title>The genome of the ammonia-oxidizing Candidatus Nitrososphaera gargensis: insights into metabolic versatility and environmental adaptations.</title>
        <authorList>
            <person name="Spang A."/>
            <person name="Poehlein A."/>
            <person name="Offre P."/>
            <person name="Zumbragel S."/>
            <person name="Haider S."/>
            <person name="Rychlik N."/>
            <person name="Nowka B."/>
            <person name="Schmeisser C."/>
            <person name="Lebedeva E.V."/>
            <person name="Rattei T."/>
            <person name="Bohm C."/>
            <person name="Schmid M."/>
            <person name="Galushko A."/>
            <person name="Hatzenpichler R."/>
            <person name="Weinmaier T."/>
            <person name="Daniel R."/>
            <person name="Schleper C."/>
            <person name="Spieck E."/>
            <person name="Streit W."/>
            <person name="Wagner M."/>
        </authorList>
    </citation>
    <scope>NUCLEOTIDE SEQUENCE [LARGE SCALE GENOMIC DNA]</scope>
    <source>
        <strain evidence="3">Ga9.2</strain>
    </source>
</reference>
<feature type="transmembrane region" description="Helical" evidence="1">
    <location>
        <begin position="38"/>
        <end position="61"/>
    </location>
</feature>
<dbReference type="OrthoDB" id="11405at2157"/>
<dbReference type="BioCyc" id="CNIT1237085:G1324-3427-MONOMER"/>
<evidence type="ECO:0000256" key="1">
    <source>
        <dbReference type="SAM" id="Phobius"/>
    </source>
</evidence>
<dbReference type="EMBL" id="CP002408">
    <property type="protein sequence ID" value="AFU60341.1"/>
    <property type="molecule type" value="Genomic_DNA"/>
</dbReference>
<dbReference type="HOGENOM" id="CLU_1291992_0_0_2"/>
<dbReference type="PATRIC" id="fig|1237085.11.peg.3422"/>
<feature type="transmembrane region" description="Helical" evidence="1">
    <location>
        <begin position="99"/>
        <end position="117"/>
    </location>
</feature>
<proteinExistence type="predicted"/>
<dbReference type="AlphaFoldDB" id="K0IG07"/>
<evidence type="ECO:0000313" key="3">
    <source>
        <dbReference type="Proteomes" id="UP000008037"/>
    </source>
</evidence>
<gene>
    <name evidence="2" type="ordered locus">Ngar_c34260</name>
</gene>
<keyword evidence="3" id="KW-1185">Reference proteome</keyword>
<dbReference type="RefSeq" id="WP_015020873.1">
    <property type="nucleotide sequence ID" value="NC_018719.1"/>
</dbReference>
<dbReference type="GeneID" id="13797236"/>
<sequence>MVEILFFELPMNLLGLGISAFIGRFAYSGYAAVASPNLLRLTFAFVSIAIGFAILAAGLLAGEYSRAVTTAGLAAQALGYFFIAFSHSLKSFDFAPPRHFLLVPLAVTGFVIPGNSIEHLVRSISFILLVYVSIETMASYMQSRRTNTLMIGSGLGLLAAAELLSWYNFIYPGSFYIAALSIKVAGFALMFIPFSKFGMASGLGRMNSQIGSGL</sequence>
<keyword evidence="1" id="KW-0812">Transmembrane</keyword>
<dbReference type="InParanoid" id="K0IG07"/>
<organism evidence="2 3">
    <name type="scientific">Nitrososphaera gargensis (strain Ga9.2)</name>
    <dbReference type="NCBI Taxonomy" id="1237085"/>
    <lineage>
        <taxon>Archaea</taxon>
        <taxon>Nitrososphaerota</taxon>
        <taxon>Nitrososphaeria</taxon>
        <taxon>Nitrososphaerales</taxon>
        <taxon>Nitrososphaeraceae</taxon>
        <taxon>Nitrososphaera</taxon>
    </lineage>
</organism>
<feature type="transmembrane region" description="Helical" evidence="1">
    <location>
        <begin position="6"/>
        <end position="26"/>
    </location>
</feature>
<keyword evidence="1" id="KW-1133">Transmembrane helix</keyword>
<name>K0IG07_NITGG</name>
<feature type="transmembrane region" description="Helical" evidence="1">
    <location>
        <begin position="148"/>
        <end position="169"/>
    </location>
</feature>
<dbReference type="Proteomes" id="UP000008037">
    <property type="component" value="Chromosome"/>
</dbReference>
<protein>
    <submittedName>
        <fullName evidence="2">Uncharacterized protein</fullName>
    </submittedName>
</protein>
<dbReference type="KEGG" id="nga:Ngar_c34260"/>
<feature type="transmembrane region" description="Helical" evidence="1">
    <location>
        <begin position="175"/>
        <end position="195"/>
    </location>
</feature>
<evidence type="ECO:0000313" key="2">
    <source>
        <dbReference type="EMBL" id="AFU60341.1"/>
    </source>
</evidence>
<keyword evidence="1" id="KW-0472">Membrane</keyword>